<proteinExistence type="predicted"/>
<protein>
    <submittedName>
        <fullName evidence="2">Uncharacterized protein</fullName>
    </submittedName>
</protein>
<reference evidence="2" key="1">
    <citation type="submission" date="2021-03" db="EMBL/GenBank/DDBJ databases">
        <authorList>
            <person name="Tagirdzhanova G."/>
        </authorList>
    </citation>
    <scope>NUCLEOTIDE SEQUENCE</scope>
</reference>
<name>A0A8H3FTS6_9LECA</name>
<gene>
    <name evidence="2" type="ORF">IMSHALPRED_008233</name>
</gene>
<evidence type="ECO:0000313" key="2">
    <source>
        <dbReference type="EMBL" id="CAF9930616.1"/>
    </source>
</evidence>
<comment type="caution">
    <text evidence="2">The sequence shown here is derived from an EMBL/GenBank/DDBJ whole genome shotgun (WGS) entry which is preliminary data.</text>
</comment>
<feature type="compositionally biased region" description="Low complexity" evidence="1">
    <location>
        <begin position="64"/>
        <end position="79"/>
    </location>
</feature>
<sequence>MKQVPGVFDSTRKVSQLKHSTNQKMTAGKRPLTDSDTASPKHSPPTAAKPATYNSAPHRYRARPSSTTNSPASSTYYPTHADPAPAVGAVYLAVDGEEDGVVETAGVCGLMDLPVAAAPADVAAVEELGAAAGGTGDVACVVVPVVGPAVDISLGAWHGGVEGRGDGLGDGD</sequence>
<dbReference type="Proteomes" id="UP000664534">
    <property type="component" value="Unassembled WGS sequence"/>
</dbReference>
<organism evidence="2 3">
    <name type="scientific">Imshaugia aleurites</name>
    <dbReference type="NCBI Taxonomy" id="172621"/>
    <lineage>
        <taxon>Eukaryota</taxon>
        <taxon>Fungi</taxon>
        <taxon>Dikarya</taxon>
        <taxon>Ascomycota</taxon>
        <taxon>Pezizomycotina</taxon>
        <taxon>Lecanoromycetes</taxon>
        <taxon>OSLEUM clade</taxon>
        <taxon>Lecanoromycetidae</taxon>
        <taxon>Lecanorales</taxon>
        <taxon>Lecanorineae</taxon>
        <taxon>Parmeliaceae</taxon>
        <taxon>Imshaugia</taxon>
    </lineage>
</organism>
<evidence type="ECO:0000313" key="3">
    <source>
        <dbReference type="Proteomes" id="UP000664534"/>
    </source>
</evidence>
<feature type="region of interest" description="Disordered" evidence="1">
    <location>
        <begin position="1"/>
        <end position="80"/>
    </location>
</feature>
<accession>A0A8H3FTS6</accession>
<keyword evidence="3" id="KW-1185">Reference proteome</keyword>
<dbReference type="AlphaFoldDB" id="A0A8H3FTS6"/>
<evidence type="ECO:0000256" key="1">
    <source>
        <dbReference type="SAM" id="MobiDB-lite"/>
    </source>
</evidence>
<feature type="compositionally biased region" description="Polar residues" evidence="1">
    <location>
        <begin position="13"/>
        <end position="25"/>
    </location>
</feature>
<dbReference type="EMBL" id="CAJPDT010000058">
    <property type="protein sequence ID" value="CAF9930616.1"/>
    <property type="molecule type" value="Genomic_DNA"/>
</dbReference>